<keyword evidence="3" id="KW-1185">Reference proteome</keyword>
<reference evidence="2" key="1">
    <citation type="submission" date="2022-09" db="EMBL/GenBank/DDBJ databases">
        <title>Chromosome-level assembly of Trichoderma breve T069, a fungus used in development of biopesticide product.</title>
        <authorList>
            <person name="Lin R."/>
            <person name="Liu T."/>
        </authorList>
    </citation>
    <scope>NUCLEOTIDE SEQUENCE</scope>
    <source>
        <strain evidence="2">T069</strain>
    </source>
</reference>
<dbReference type="AlphaFoldDB" id="A0A9W9BHB9"/>
<accession>A0A9W9BHB9</accession>
<evidence type="ECO:0000256" key="1">
    <source>
        <dbReference type="SAM" id="MobiDB-lite"/>
    </source>
</evidence>
<comment type="caution">
    <text evidence="2">The sequence shown here is derived from an EMBL/GenBank/DDBJ whole genome shotgun (WGS) entry which is preliminary data.</text>
</comment>
<dbReference type="RefSeq" id="XP_056030425.1">
    <property type="nucleotide sequence ID" value="XM_056169533.1"/>
</dbReference>
<proteinExistence type="predicted"/>
<dbReference type="GeneID" id="80864221"/>
<gene>
    <name evidence="2" type="ORF">T069G_02323</name>
</gene>
<sequence>MMHHTGGIRHDSQTIIPTQRSNCKAQLRSFLPLQQLSSLGTPGRGKGGTAEGDQRPQRGLQADLAVTLLSLASALTLTDGAHQHVPVWFCRARLTVLAALADKTALAC</sequence>
<feature type="region of interest" description="Disordered" evidence="1">
    <location>
        <begin position="36"/>
        <end position="58"/>
    </location>
</feature>
<evidence type="ECO:0000313" key="2">
    <source>
        <dbReference type="EMBL" id="KAJ4861369.1"/>
    </source>
</evidence>
<protein>
    <submittedName>
        <fullName evidence="2">Uncharacterized protein</fullName>
    </submittedName>
</protein>
<dbReference type="EMBL" id="JAOPEN010000002">
    <property type="protein sequence ID" value="KAJ4861369.1"/>
    <property type="molecule type" value="Genomic_DNA"/>
</dbReference>
<name>A0A9W9BHB9_9HYPO</name>
<evidence type="ECO:0000313" key="3">
    <source>
        <dbReference type="Proteomes" id="UP001140511"/>
    </source>
</evidence>
<organism evidence="2 3">
    <name type="scientific">Trichoderma breve</name>
    <dbReference type="NCBI Taxonomy" id="2034170"/>
    <lineage>
        <taxon>Eukaryota</taxon>
        <taxon>Fungi</taxon>
        <taxon>Dikarya</taxon>
        <taxon>Ascomycota</taxon>
        <taxon>Pezizomycotina</taxon>
        <taxon>Sordariomycetes</taxon>
        <taxon>Hypocreomycetidae</taxon>
        <taxon>Hypocreales</taxon>
        <taxon>Hypocreaceae</taxon>
        <taxon>Trichoderma</taxon>
    </lineage>
</organism>
<dbReference type="Proteomes" id="UP001140511">
    <property type="component" value="Unassembled WGS sequence"/>
</dbReference>